<evidence type="ECO:0008006" key="8">
    <source>
        <dbReference type="Google" id="ProtNLM"/>
    </source>
</evidence>
<dbReference type="InterPro" id="IPR003265">
    <property type="entry name" value="HhH-GPD_domain"/>
</dbReference>
<gene>
    <name evidence="7" type="ORF">FEHR0123_LOCUS8619</name>
</gene>
<evidence type="ECO:0000256" key="5">
    <source>
        <dbReference type="ARBA" id="ARBA00023295"/>
    </source>
</evidence>
<dbReference type="InterPro" id="IPR011257">
    <property type="entry name" value="DNA_glycosylase"/>
</dbReference>
<keyword evidence="4" id="KW-0456">Lyase</keyword>
<reference evidence="7" key="1">
    <citation type="submission" date="2021-01" db="EMBL/GenBank/DDBJ databases">
        <authorList>
            <person name="Corre E."/>
            <person name="Pelletier E."/>
            <person name="Niang G."/>
            <person name="Scheremetjew M."/>
            <person name="Finn R."/>
            <person name="Kale V."/>
            <person name="Holt S."/>
            <person name="Cochrane G."/>
            <person name="Meng A."/>
            <person name="Brown T."/>
            <person name="Cohen L."/>
        </authorList>
    </citation>
    <scope>NUCLEOTIDE SEQUENCE</scope>
    <source>
        <strain evidence="7">Fehren 1</strain>
    </source>
</reference>
<evidence type="ECO:0000256" key="6">
    <source>
        <dbReference type="SAM" id="MobiDB-lite"/>
    </source>
</evidence>
<dbReference type="GO" id="GO:0006289">
    <property type="term" value="P:nucleotide-excision repair"/>
    <property type="evidence" value="ECO:0007669"/>
    <property type="project" value="TreeGrafter"/>
</dbReference>
<feature type="compositionally biased region" description="Acidic residues" evidence="6">
    <location>
        <begin position="109"/>
        <end position="122"/>
    </location>
</feature>
<dbReference type="Gene3D" id="1.10.1670.10">
    <property type="entry name" value="Helix-hairpin-Helix base-excision DNA repair enzymes (C-terminal)"/>
    <property type="match status" value="1"/>
</dbReference>
<dbReference type="GO" id="GO:0006285">
    <property type="term" value="P:base-excision repair, AP site formation"/>
    <property type="evidence" value="ECO:0007669"/>
    <property type="project" value="TreeGrafter"/>
</dbReference>
<dbReference type="CDD" id="cd00056">
    <property type="entry name" value="ENDO3c"/>
    <property type="match status" value="1"/>
</dbReference>
<feature type="region of interest" description="Disordered" evidence="6">
    <location>
        <begin position="88"/>
        <end position="149"/>
    </location>
</feature>
<evidence type="ECO:0000256" key="3">
    <source>
        <dbReference type="ARBA" id="ARBA00023204"/>
    </source>
</evidence>
<evidence type="ECO:0000256" key="4">
    <source>
        <dbReference type="ARBA" id="ARBA00023239"/>
    </source>
</evidence>
<proteinExistence type="predicted"/>
<dbReference type="EMBL" id="HBIE01028729">
    <property type="protein sequence ID" value="CAE0313695.1"/>
    <property type="molecule type" value="Transcribed_RNA"/>
</dbReference>
<dbReference type="PANTHER" id="PTHR43286">
    <property type="entry name" value="ENDONUCLEASE III-LIKE PROTEIN 1"/>
    <property type="match status" value="1"/>
</dbReference>
<organism evidence="7">
    <name type="scientific">Favella ehrenbergii</name>
    <dbReference type="NCBI Taxonomy" id="182087"/>
    <lineage>
        <taxon>Eukaryota</taxon>
        <taxon>Sar</taxon>
        <taxon>Alveolata</taxon>
        <taxon>Ciliophora</taxon>
        <taxon>Intramacronucleata</taxon>
        <taxon>Spirotrichea</taxon>
        <taxon>Choreotrichia</taxon>
        <taxon>Tintinnida</taxon>
        <taxon>Xystonellidae</taxon>
        <taxon>Favella</taxon>
    </lineage>
</organism>
<keyword evidence="2" id="KW-0378">Hydrolase</keyword>
<dbReference type="GO" id="GO:0000703">
    <property type="term" value="F:oxidized pyrimidine nucleobase lesion DNA N-glycosylase activity"/>
    <property type="evidence" value="ECO:0007669"/>
    <property type="project" value="TreeGrafter"/>
</dbReference>
<sequence>MAHLTLQHSFNKVEGVSVDTHVHRISGRLGWVKNAATPGKTAEQLEAWLPKDKWVSVNHLLVGFGQTICKPIGPRCWQCKVAKLCPMRPKNKAPGSASATKKKKAVATDSEESKEETGEEVTEVAAPEEKPKKQKAAVKTTKTTKRVKK</sequence>
<evidence type="ECO:0000256" key="2">
    <source>
        <dbReference type="ARBA" id="ARBA00022801"/>
    </source>
</evidence>
<feature type="compositionally biased region" description="Basic residues" evidence="6">
    <location>
        <begin position="132"/>
        <end position="149"/>
    </location>
</feature>
<dbReference type="GO" id="GO:0003906">
    <property type="term" value="F:DNA-(apurinic or apyrimidinic site) endonuclease activity"/>
    <property type="evidence" value="ECO:0007669"/>
    <property type="project" value="TreeGrafter"/>
</dbReference>
<name>A0A7S3I509_9SPIT</name>
<dbReference type="InterPro" id="IPR023170">
    <property type="entry name" value="HhH_base_excis_C"/>
</dbReference>
<keyword evidence="5" id="KW-0326">Glycosidase</keyword>
<evidence type="ECO:0000313" key="7">
    <source>
        <dbReference type="EMBL" id="CAE0313695.1"/>
    </source>
</evidence>
<keyword evidence="1" id="KW-0227">DNA damage</keyword>
<protein>
    <recommendedName>
        <fullName evidence="8">Endonuclease III</fullName>
    </recommendedName>
</protein>
<accession>A0A7S3I509</accession>
<keyword evidence="3" id="KW-0234">DNA repair</keyword>
<dbReference type="SUPFAM" id="SSF48150">
    <property type="entry name" value="DNA-glycosylase"/>
    <property type="match status" value="1"/>
</dbReference>
<dbReference type="GO" id="GO:0005634">
    <property type="term" value="C:nucleus"/>
    <property type="evidence" value="ECO:0007669"/>
    <property type="project" value="TreeGrafter"/>
</dbReference>
<dbReference type="PANTHER" id="PTHR43286:SF1">
    <property type="entry name" value="ENDONUCLEASE III-LIKE PROTEIN 1"/>
    <property type="match status" value="1"/>
</dbReference>
<dbReference type="GO" id="GO:0016829">
    <property type="term" value="F:lyase activity"/>
    <property type="evidence" value="ECO:0007669"/>
    <property type="project" value="UniProtKB-KW"/>
</dbReference>
<dbReference type="AlphaFoldDB" id="A0A7S3I509"/>
<evidence type="ECO:0000256" key="1">
    <source>
        <dbReference type="ARBA" id="ARBA00022763"/>
    </source>
</evidence>